<gene>
    <name evidence="6" type="ORF">PBT88_14050</name>
</gene>
<evidence type="ECO:0000256" key="2">
    <source>
        <dbReference type="PROSITE-ProRule" id="PRU00169"/>
    </source>
</evidence>
<keyword evidence="7" id="KW-1185">Reference proteome</keyword>
<dbReference type="PROSITE" id="PS50110">
    <property type="entry name" value="RESPONSE_REGULATORY"/>
    <property type="match status" value="1"/>
</dbReference>
<evidence type="ECO:0000259" key="4">
    <source>
        <dbReference type="PROSITE" id="PS50110"/>
    </source>
</evidence>
<dbReference type="SMART" id="SM00448">
    <property type="entry name" value="REC"/>
    <property type="match status" value="1"/>
</dbReference>
<keyword evidence="1 3" id="KW-0238">DNA-binding</keyword>
<feature type="domain" description="Response regulatory" evidence="4">
    <location>
        <begin position="2"/>
        <end position="116"/>
    </location>
</feature>
<dbReference type="PANTHER" id="PTHR48111:SF76">
    <property type="entry name" value="TWO-COMPONENT RESPONSE REGULATOR"/>
    <property type="match status" value="1"/>
</dbReference>
<dbReference type="PROSITE" id="PS51755">
    <property type="entry name" value="OMPR_PHOB"/>
    <property type="match status" value="1"/>
</dbReference>
<dbReference type="Proteomes" id="UP001210865">
    <property type="component" value="Chromosome"/>
</dbReference>
<dbReference type="Pfam" id="PF00486">
    <property type="entry name" value="Trans_reg_C"/>
    <property type="match status" value="1"/>
</dbReference>
<dbReference type="Gene3D" id="3.40.50.2300">
    <property type="match status" value="1"/>
</dbReference>
<dbReference type="InterPro" id="IPR011006">
    <property type="entry name" value="CheY-like_superfamily"/>
</dbReference>
<dbReference type="Gene3D" id="1.10.10.10">
    <property type="entry name" value="Winged helix-like DNA-binding domain superfamily/Winged helix DNA-binding domain"/>
    <property type="match status" value="1"/>
</dbReference>
<proteinExistence type="predicted"/>
<feature type="domain" description="OmpR/PhoB-type" evidence="5">
    <location>
        <begin position="123"/>
        <end position="223"/>
    </location>
</feature>
<evidence type="ECO:0000256" key="3">
    <source>
        <dbReference type="PROSITE-ProRule" id="PRU01091"/>
    </source>
</evidence>
<feature type="DNA-binding region" description="OmpR/PhoB-type" evidence="3">
    <location>
        <begin position="123"/>
        <end position="223"/>
    </location>
</feature>
<dbReference type="Pfam" id="PF00072">
    <property type="entry name" value="Response_reg"/>
    <property type="match status" value="1"/>
</dbReference>
<dbReference type="EMBL" id="CP115174">
    <property type="protein sequence ID" value="WBO21305.1"/>
    <property type="molecule type" value="Genomic_DNA"/>
</dbReference>
<dbReference type="CDD" id="cd00383">
    <property type="entry name" value="trans_reg_C"/>
    <property type="match status" value="1"/>
</dbReference>
<evidence type="ECO:0000256" key="1">
    <source>
        <dbReference type="ARBA" id="ARBA00023125"/>
    </source>
</evidence>
<evidence type="ECO:0000259" key="5">
    <source>
        <dbReference type="PROSITE" id="PS51755"/>
    </source>
</evidence>
<name>A0ABY7NK19_9SPHN</name>
<dbReference type="PANTHER" id="PTHR48111">
    <property type="entry name" value="REGULATOR OF RPOS"/>
    <property type="match status" value="1"/>
</dbReference>
<dbReference type="InterPro" id="IPR001867">
    <property type="entry name" value="OmpR/PhoB-type_DNA-bd"/>
</dbReference>
<dbReference type="InterPro" id="IPR036388">
    <property type="entry name" value="WH-like_DNA-bd_sf"/>
</dbReference>
<dbReference type="InterPro" id="IPR001789">
    <property type="entry name" value="Sig_transdc_resp-reg_receiver"/>
</dbReference>
<dbReference type="Gene3D" id="6.10.250.690">
    <property type="match status" value="1"/>
</dbReference>
<accession>A0ABY7NK19</accession>
<keyword evidence="2" id="KW-0597">Phosphoprotein</keyword>
<evidence type="ECO:0000313" key="7">
    <source>
        <dbReference type="Proteomes" id="UP001210865"/>
    </source>
</evidence>
<protein>
    <submittedName>
        <fullName evidence="6">Response regulator transcription factor</fullName>
    </submittedName>
</protein>
<organism evidence="6 7">
    <name type="scientific">Sphingomonas abietis</name>
    <dbReference type="NCBI Taxonomy" id="3012344"/>
    <lineage>
        <taxon>Bacteria</taxon>
        <taxon>Pseudomonadati</taxon>
        <taxon>Pseudomonadota</taxon>
        <taxon>Alphaproteobacteria</taxon>
        <taxon>Sphingomonadales</taxon>
        <taxon>Sphingomonadaceae</taxon>
        <taxon>Sphingomonas</taxon>
    </lineage>
</organism>
<dbReference type="InterPro" id="IPR039420">
    <property type="entry name" value="WalR-like"/>
</dbReference>
<dbReference type="SMART" id="SM00862">
    <property type="entry name" value="Trans_reg_C"/>
    <property type="match status" value="1"/>
</dbReference>
<dbReference type="SUPFAM" id="SSF52172">
    <property type="entry name" value="CheY-like"/>
    <property type="match status" value="1"/>
</dbReference>
<sequence>MKILVVEDDAVAAAFIVRGLDDGRNIVAHVATGHEALDRLTRDAFDVVVLDRMIPGMDGVSVLAGARAAGVTTPMLMLTALGSIEDRVQGLDAGADDYLTKPFAMSELIARLHAIVRRRGLSPDVATVQSGRMMLHLLRRELRIDGDLVPLQPREFRLLEELVRNAGRIVSRSMLLEAVWNFHFEPQTNIVESHMSRLRTKLGLAGVRDAIETVRGAGYRLRSDEPA</sequence>
<reference evidence="6 7" key="1">
    <citation type="submission" date="2022-12" db="EMBL/GenBank/DDBJ databases">
        <title>Sphingomonas abieness sp. nov., an endophytic bacterium isolated from Abies koreana.</title>
        <authorList>
            <person name="Jiang L."/>
            <person name="Lee J."/>
        </authorList>
    </citation>
    <scope>NUCLEOTIDE SEQUENCE [LARGE SCALE GENOMIC DNA]</scope>
    <source>
        <strain evidence="7">PAMB 00755</strain>
    </source>
</reference>
<evidence type="ECO:0000313" key="6">
    <source>
        <dbReference type="EMBL" id="WBO21305.1"/>
    </source>
</evidence>
<dbReference type="RefSeq" id="WP_270075954.1">
    <property type="nucleotide sequence ID" value="NZ_CP115174.1"/>
</dbReference>
<feature type="modified residue" description="4-aspartylphosphate" evidence="2">
    <location>
        <position position="51"/>
    </location>
</feature>